<dbReference type="Proteomes" id="UP000032287">
    <property type="component" value="Unassembled WGS sequence"/>
</dbReference>
<dbReference type="KEGG" id="wcb:AO080_07925"/>
<dbReference type="EC" id="2.7.7.6" evidence="5"/>
<dbReference type="Proteomes" id="UP000244870">
    <property type="component" value="Chromosome"/>
</dbReference>
<dbReference type="InterPro" id="IPR009907">
    <property type="entry name" value="RpoY"/>
</dbReference>
<dbReference type="eggNOG" id="COG5503">
    <property type="taxonomic scope" value="Bacteria"/>
</dbReference>
<organism evidence="8 11">
    <name type="scientific">Weissella cibaria</name>
    <dbReference type="NCBI Taxonomy" id="137591"/>
    <lineage>
        <taxon>Bacteria</taxon>
        <taxon>Bacillati</taxon>
        <taxon>Bacillota</taxon>
        <taxon>Bacilli</taxon>
        <taxon>Lactobacillales</taxon>
        <taxon>Lactobacillaceae</taxon>
        <taxon>Weissella</taxon>
    </lineage>
</organism>
<evidence type="ECO:0000256" key="2">
    <source>
        <dbReference type="ARBA" id="ARBA00022679"/>
    </source>
</evidence>
<accession>A0A0D1LH75</accession>
<evidence type="ECO:0000256" key="1">
    <source>
        <dbReference type="ARBA" id="ARBA00022478"/>
    </source>
</evidence>
<dbReference type="EMBL" id="CP020928">
    <property type="protein sequence ID" value="AWF95759.1"/>
    <property type="molecule type" value="Genomic_DNA"/>
</dbReference>
<dbReference type="GO" id="GO:0000428">
    <property type="term" value="C:DNA-directed RNA polymerase complex"/>
    <property type="evidence" value="ECO:0007669"/>
    <property type="project" value="UniProtKB-KW"/>
</dbReference>
<evidence type="ECO:0000313" key="7">
    <source>
        <dbReference type="EMBL" id="KIU19432.1"/>
    </source>
</evidence>
<evidence type="ECO:0000313" key="8">
    <source>
        <dbReference type="EMBL" id="KIU19835.1"/>
    </source>
</evidence>
<reference evidence="10 15" key="4">
    <citation type="submission" date="2019-07" db="EMBL/GenBank/DDBJ databases">
        <title>Genome sequence of Weissella cibaria GK1.</title>
        <authorList>
            <person name="Choi H.-J."/>
        </authorList>
    </citation>
    <scope>NUCLEOTIDE SEQUENCE [LARGE SCALE GENOMIC DNA]</scope>
    <source>
        <strain evidence="10 15">GK1</strain>
    </source>
</reference>
<evidence type="ECO:0000256" key="4">
    <source>
        <dbReference type="ARBA" id="ARBA00023163"/>
    </source>
</evidence>
<dbReference type="Gene3D" id="3.10.20.730">
    <property type="entry name" value="RNAP, epsilon subunit-like"/>
    <property type="match status" value="1"/>
</dbReference>
<dbReference type="EMBL" id="VNHC01000002">
    <property type="protein sequence ID" value="TVV27530.1"/>
    <property type="molecule type" value="Genomic_DNA"/>
</dbReference>
<evidence type="ECO:0000313" key="11">
    <source>
        <dbReference type="Proteomes" id="UP000032287"/>
    </source>
</evidence>
<dbReference type="GO" id="GO:0003899">
    <property type="term" value="F:DNA-directed RNA polymerase activity"/>
    <property type="evidence" value="ECO:0007669"/>
    <property type="project" value="UniProtKB-UniRule"/>
</dbReference>
<dbReference type="Pfam" id="PF07288">
    <property type="entry name" value="RpoY"/>
    <property type="match status" value="1"/>
</dbReference>
<dbReference type="GeneID" id="66962341"/>
<proteinExistence type="inferred from homology"/>
<evidence type="ECO:0000313" key="13">
    <source>
        <dbReference type="Proteomes" id="UP000193588"/>
    </source>
</evidence>
<reference evidence="11 12" key="1">
    <citation type="journal article" date="2015" name="Microbiology (Mosc.)">
        <title>Genomics of the Weissella cibaria species with an examination of its metabolic traits.</title>
        <authorList>
            <person name="Lynch K.M."/>
            <person name="Lucid A."/>
            <person name="Arendt E.K."/>
            <person name="Sleator R.D."/>
            <person name="Lucey B."/>
            <person name="Coffey A."/>
        </authorList>
    </citation>
    <scope>NUCLEOTIDE SEQUENCE [LARGE SCALE GENOMIC DNA]</scope>
    <source>
        <strain evidence="7 12">AB3b</strain>
        <strain evidence="8 11">MG1</strain>
    </source>
</reference>
<evidence type="ECO:0000313" key="15">
    <source>
        <dbReference type="Proteomes" id="UP000320012"/>
    </source>
</evidence>
<dbReference type="EMBL" id="NDXJ01000005">
    <property type="protein sequence ID" value="OSP89660.1"/>
    <property type="molecule type" value="Genomic_DNA"/>
</dbReference>
<reference evidence="9 13" key="2">
    <citation type="submission" date="2017-04" db="EMBL/GenBank/DDBJ databases">
        <title>The genome sequence of Weissella cibaria isolated from wild Drosophila.</title>
        <authorList>
            <person name="Ricks N.J."/>
            <person name="Carroll C."/>
            <person name="Walters A."/>
            <person name="Newell P.D."/>
            <person name="Chaston J.M."/>
        </authorList>
    </citation>
    <scope>NUCLEOTIDE SEQUENCE [LARGE SCALE GENOMIC DNA]</scope>
    <source>
        <strain evidence="9 13">DmW_103</strain>
    </source>
</reference>
<comment type="function">
    <text evidence="5">A non-essential component of RNA polymerase (RNAP).</text>
</comment>
<keyword evidence="11" id="KW-1185">Reference proteome</keyword>
<evidence type="ECO:0000313" key="12">
    <source>
        <dbReference type="Proteomes" id="UP000032289"/>
    </source>
</evidence>
<keyword evidence="3 5" id="KW-0548">Nucleotidyltransferase</keyword>
<dbReference type="Proteomes" id="UP000032289">
    <property type="component" value="Unassembled WGS sequence"/>
</dbReference>
<dbReference type="AlphaFoldDB" id="A0A0D1LH75"/>
<dbReference type="NCBIfam" id="NF010188">
    <property type="entry name" value="PRK13667.1"/>
    <property type="match status" value="1"/>
</dbReference>
<gene>
    <name evidence="5" type="primary">rpoY</name>
    <name evidence="7" type="ORF">ab3b_02373</name>
    <name evidence="6" type="ORF">B6254_1355</name>
    <name evidence="9" type="ORF">B9D04_03830</name>
    <name evidence="10" type="ORF">FO435_06355</name>
    <name evidence="8" type="ORF">QX99_01857</name>
</gene>
<dbReference type="EMBL" id="JWHU01000034">
    <property type="protein sequence ID" value="KIU19835.1"/>
    <property type="molecule type" value="Genomic_DNA"/>
</dbReference>
<evidence type="ECO:0000256" key="3">
    <source>
        <dbReference type="ARBA" id="ARBA00022695"/>
    </source>
</evidence>
<dbReference type="Proteomes" id="UP000320012">
    <property type="component" value="Unassembled WGS sequence"/>
</dbReference>
<comment type="subunit">
    <text evidence="5">RNAP is composed of a core of 2 alpha, a beta and a beta' subunit. The core is associated with a delta subunit, and at least one of epsilon or omega. When a sigma factor is associated with the core the holoenzyme is formed, which can initiate transcription.</text>
</comment>
<dbReference type="OrthoDB" id="2147503at2"/>
<keyword evidence="1 5" id="KW-0240">DNA-directed RNA polymerase</keyword>
<evidence type="ECO:0000256" key="5">
    <source>
        <dbReference type="HAMAP-Rule" id="MF_01553"/>
    </source>
</evidence>
<dbReference type="GO" id="GO:0006351">
    <property type="term" value="P:DNA-templated transcription"/>
    <property type="evidence" value="ECO:0007669"/>
    <property type="project" value="UniProtKB-UniRule"/>
</dbReference>
<protein>
    <recommendedName>
        <fullName evidence="5">DNA-directed RNA polymerase subunit epsilon</fullName>
        <shortName evidence="5">RNAP epsilon subunit</shortName>
        <ecNumber evidence="5">2.7.7.6</ecNumber>
    </recommendedName>
    <alternativeName>
        <fullName evidence="5">RNA polymerase epsilon subunit</fullName>
    </alternativeName>
    <alternativeName>
        <fullName evidence="5">Transcriptase subunit epsilon</fullName>
    </alternativeName>
</protein>
<dbReference type="STRING" id="137591.AO080_07925"/>
<comment type="similarity">
    <text evidence="5">Belongs to the RNA polymerase subunit epsilon family.</text>
</comment>
<evidence type="ECO:0000313" key="10">
    <source>
        <dbReference type="EMBL" id="TVV27530.1"/>
    </source>
</evidence>
<evidence type="ECO:0000313" key="14">
    <source>
        <dbReference type="Proteomes" id="UP000244870"/>
    </source>
</evidence>
<dbReference type="HAMAP" id="MF_01553">
    <property type="entry name" value="RNApol_bact_RpoY"/>
    <property type="match status" value="1"/>
</dbReference>
<sequence>MIFKVYYQPTKTQNPKRENTQSLYIDAADQPAARLAVESNTDYNVELIEQLSEKALAYEQQSPNFKLTEF</sequence>
<dbReference type="RefSeq" id="WP_010373688.1">
    <property type="nucleotide sequence ID" value="NZ_BJEF01000002.1"/>
</dbReference>
<keyword evidence="4 5" id="KW-0804">Transcription</keyword>
<dbReference type="PATRIC" id="fig|137591.24.peg.2330"/>
<dbReference type="Proteomes" id="UP000193588">
    <property type="component" value="Unassembled WGS sequence"/>
</dbReference>
<evidence type="ECO:0000313" key="9">
    <source>
        <dbReference type="EMBL" id="OSP89660.1"/>
    </source>
</evidence>
<keyword evidence="2 5" id="KW-0808">Transferase</keyword>
<comment type="catalytic activity">
    <reaction evidence="5">
        <text>RNA(n) + a ribonucleoside 5'-triphosphate = RNA(n+1) + diphosphate</text>
        <dbReference type="Rhea" id="RHEA:21248"/>
        <dbReference type="Rhea" id="RHEA-COMP:14527"/>
        <dbReference type="Rhea" id="RHEA-COMP:17342"/>
        <dbReference type="ChEBI" id="CHEBI:33019"/>
        <dbReference type="ChEBI" id="CHEBI:61557"/>
        <dbReference type="ChEBI" id="CHEBI:140395"/>
        <dbReference type="EC" id="2.7.7.6"/>
    </reaction>
</comment>
<dbReference type="GO" id="GO:0003677">
    <property type="term" value="F:DNA binding"/>
    <property type="evidence" value="ECO:0007669"/>
    <property type="project" value="UniProtKB-UniRule"/>
</dbReference>
<name>A0A0D1LH75_9LACO</name>
<evidence type="ECO:0000313" key="6">
    <source>
        <dbReference type="EMBL" id="AWF95759.1"/>
    </source>
</evidence>
<dbReference type="EMBL" id="JWHT01000080">
    <property type="protein sequence ID" value="KIU19432.1"/>
    <property type="molecule type" value="Genomic_DNA"/>
</dbReference>
<reference evidence="6 14" key="3">
    <citation type="submission" date="2017-04" db="EMBL/GenBank/DDBJ databases">
        <title>Weissella cibaria strain m2 complete genome.</title>
        <authorList>
            <person name="Pan Q."/>
            <person name="Tan M."/>
            <person name="Yao F."/>
            <person name="Su S."/>
        </authorList>
    </citation>
    <scope>NUCLEOTIDE SEQUENCE [LARGE SCALE GENOMIC DNA]</scope>
    <source>
        <strain evidence="6 14">M2</strain>
    </source>
</reference>